<evidence type="ECO:0000313" key="1">
    <source>
        <dbReference type="EMBL" id="KAH6933975.1"/>
    </source>
</evidence>
<gene>
    <name evidence="1" type="ORF">HPB50_019363</name>
</gene>
<evidence type="ECO:0000313" key="2">
    <source>
        <dbReference type="Proteomes" id="UP000821845"/>
    </source>
</evidence>
<dbReference type="Proteomes" id="UP000821845">
    <property type="component" value="Chromosome 4"/>
</dbReference>
<proteinExistence type="predicted"/>
<keyword evidence="2" id="KW-1185">Reference proteome</keyword>
<reference evidence="1" key="1">
    <citation type="submission" date="2020-05" db="EMBL/GenBank/DDBJ databases">
        <title>Large-scale comparative analyses of tick genomes elucidate their genetic diversity and vector capacities.</title>
        <authorList>
            <person name="Jia N."/>
            <person name="Wang J."/>
            <person name="Shi W."/>
            <person name="Du L."/>
            <person name="Sun Y."/>
            <person name="Zhan W."/>
            <person name="Jiang J."/>
            <person name="Wang Q."/>
            <person name="Zhang B."/>
            <person name="Ji P."/>
            <person name="Sakyi L.B."/>
            <person name="Cui X."/>
            <person name="Yuan T."/>
            <person name="Jiang B."/>
            <person name="Yang W."/>
            <person name="Lam T.T.-Y."/>
            <person name="Chang Q."/>
            <person name="Ding S."/>
            <person name="Wang X."/>
            <person name="Zhu J."/>
            <person name="Ruan X."/>
            <person name="Zhao L."/>
            <person name="Wei J."/>
            <person name="Que T."/>
            <person name="Du C."/>
            <person name="Cheng J."/>
            <person name="Dai P."/>
            <person name="Han X."/>
            <person name="Huang E."/>
            <person name="Gao Y."/>
            <person name="Liu J."/>
            <person name="Shao H."/>
            <person name="Ye R."/>
            <person name="Li L."/>
            <person name="Wei W."/>
            <person name="Wang X."/>
            <person name="Wang C."/>
            <person name="Yang T."/>
            <person name="Huo Q."/>
            <person name="Li W."/>
            <person name="Guo W."/>
            <person name="Chen H."/>
            <person name="Zhou L."/>
            <person name="Ni X."/>
            <person name="Tian J."/>
            <person name="Zhou Y."/>
            <person name="Sheng Y."/>
            <person name="Liu T."/>
            <person name="Pan Y."/>
            <person name="Xia L."/>
            <person name="Li J."/>
            <person name="Zhao F."/>
            <person name="Cao W."/>
        </authorList>
    </citation>
    <scope>NUCLEOTIDE SEQUENCE</scope>
    <source>
        <strain evidence="1">Hyas-2018</strain>
    </source>
</reference>
<name>A0ACB7SH75_HYAAI</name>
<organism evidence="1 2">
    <name type="scientific">Hyalomma asiaticum</name>
    <name type="common">Tick</name>
    <dbReference type="NCBI Taxonomy" id="266040"/>
    <lineage>
        <taxon>Eukaryota</taxon>
        <taxon>Metazoa</taxon>
        <taxon>Ecdysozoa</taxon>
        <taxon>Arthropoda</taxon>
        <taxon>Chelicerata</taxon>
        <taxon>Arachnida</taxon>
        <taxon>Acari</taxon>
        <taxon>Parasitiformes</taxon>
        <taxon>Ixodida</taxon>
        <taxon>Ixodoidea</taxon>
        <taxon>Ixodidae</taxon>
        <taxon>Hyalomminae</taxon>
        <taxon>Hyalomma</taxon>
    </lineage>
</organism>
<protein>
    <submittedName>
        <fullName evidence="1">Uncharacterized protein</fullName>
    </submittedName>
</protein>
<comment type="caution">
    <text evidence="1">The sequence shown here is derived from an EMBL/GenBank/DDBJ whole genome shotgun (WGS) entry which is preliminary data.</text>
</comment>
<dbReference type="EMBL" id="CM023484">
    <property type="protein sequence ID" value="KAH6933975.1"/>
    <property type="molecule type" value="Genomic_DNA"/>
</dbReference>
<accession>A0ACB7SH75</accession>
<sequence length="536" mass="55396">MLERHRPARQQLPPLSAQVRQWSRSRREGKAKAKTRLHRHLQHCNPLGLHQESGQARGSYPQTFPPAAAHQDNQRSIACGFTCSKCGSSEWRSVWSGSKHRSSRPEEHLQLRFPVIFPRKTLLLRRRGVCKNGGCYPFEPEDQKPKGFFRKVITNIDKFASGSYRKSVLKPGEQSGPIVSVLPSLLGGASKSATADGAPQLPSGPPPSTAGSPALSVGTSSLVKAVGSSLTSIWTHAFPLNLKAGPPRPNSAAINALPSTPPLTPGGTIAASTDRAAAVNFGGGPPIVPPKPAEGDNILASGTSRGPKLLGQVPGLTSALSFGRTLMKLSGRSSASTASTGKPLAPVGGINAGNAVGVREGEAGSVAVTSGTNAVKIATGAPKVSPPATPDMNKERPPTTSTLVAAPPRGGTVEASQGEKSGNGLLPRSPAIPEAAVNAGNAGTGTPRSEGGMSQPNASIISPSIAAPPSTQSSGKRDVAPGAPLGSKWGGNKYGSIWSSKYCTTGQFLRRSSRSAATNGTSRQQRSDRLSVAARE</sequence>